<evidence type="ECO:0000313" key="4">
    <source>
        <dbReference type="EMBL" id="GFS77305.1"/>
    </source>
</evidence>
<organism evidence="4 5">
    <name type="scientific">Nephila pilipes</name>
    <name type="common">Giant wood spider</name>
    <name type="synonym">Nephila maculata</name>
    <dbReference type="NCBI Taxonomy" id="299642"/>
    <lineage>
        <taxon>Eukaryota</taxon>
        <taxon>Metazoa</taxon>
        <taxon>Ecdysozoa</taxon>
        <taxon>Arthropoda</taxon>
        <taxon>Chelicerata</taxon>
        <taxon>Arachnida</taxon>
        <taxon>Araneae</taxon>
        <taxon>Araneomorphae</taxon>
        <taxon>Entelegynae</taxon>
        <taxon>Araneoidea</taxon>
        <taxon>Nephilidae</taxon>
        <taxon>Nephila</taxon>
    </lineage>
</organism>
<keyword evidence="2" id="KW-0812">Transmembrane</keyword>
<dbReference type="OrthoDB" id="6412956at2759"/>
<dbReference type="Gene3D" id="2.60.40.1760">
    <property type="entry name" value="glycosyl hydrolase (family 31)"/>
    <property type="match status" value="1"/>
</dbReference>
<dbReference type="Proteomes" id="UP000887013">
    <property type="component" value="Unassembled WGS sequence"/>
</dbReference>
<sequence>MFRNVDISSKKSKITIASIIGGFVLILIIILAVVLSKSKPTGQVVFPKDRLECPGFKDEADCKAHGCEYEAVTKGPSCYMKKDAFGFNVQSVFEDFAGKVVSLVNRTAETPYGPSFSSVNVDITHLNEDVVRVRITDHLNKRYEVPVQNEFPILQGTKHMDPDKINYIVKTSKPLETFSFQIIRKKDNTV</sequence>
<feature type="non-terminal residue" evidence="4">
    <location>
        <position position="1"/>
    </location>
</feature>
<name>A0A8X6MTC7_NEPPI</name>
<proteinExistence type="predicted"/>
<evidence type="ECO:0000256" key="1">
    <source>
        <dbReference type="PROSITE-ProRule" id="PRU00779"/>
    </source>
</evidence>
<dbReference type="EMBL" id="BMAW01050860">
    <property type="protein sequence ID" value="GFS77305.1"/>
    <property type="molecule type" value="Genomic_DNA"/>
</dbReference>
<feature type="transmembrane region" description="Helical" evidence="2">
    <location>
        <begin position="12"/>
        <end position="35"/>
    </location>
</feature>
<reference evidence="4" key="1">
    <citation type="submission" date="2020-08" db="EMBL/GenBank/DDBJ databases">
        <title>Multicomponent nature underlies the extraordinary mechanical properties of spider dragline silk.</title>
        <authorList>
            <person name="Kono N."/>
            <person name="Nakamura H."/>
            <person name="Mori M."/>
            <person name="Yoshida Y."/>
            <person name="Ohtoshi R."/>
            <person name="Malay A.D."/>
            <person name="Moran D.A.P."/>
            <person name="Tomita M."/>
            <person name="Numata K."/>
            <person name="Arakawa K."/>
        </authorList>
    </citation>
    <scope>NUCLEOTIDE SEQUENCE</scope>
</reference>
<evidence type="ECO:0000256" key="2">
    <source>
        <dbReference type="SAM" id="Phobius"/>
    </source>
</evidence>
<comment type="caution">
    <text evidence="4">The sequence shown here is derived from an EMBL/GenBank/DDBJ whole genome shotgun (WGS) entry which is preliminary data.</text>
</comment>
<gene>
    <name evidence="4" type="primary">MGAM_4</name>
    <name evidence="4" type="ORF">NPIL_62291</name>
</gene>
<keyword evidence="5" id="KW-1185">Reference proteome</keyword>
<evidence type="ECO:0000259" key="3">
    <source>
        <dbReference type="PROSITE" id="PS51448"/>
    </source>
</evidence>
<dbReference type="AlphaFoldDB" id="A0A8X6MTC7"/>
<keyword evidence="2" id="KW-1133">Transmembrane helix</keyword>
<dbReference type="Pfam" id="PF00088">
    <property type="entry name" value="Trefoil"/>
    <property type="match status" value="1"/>
</dbReference>
<protein>
    <submittedName>
        <fullName evidence="4">Maltase-glucoamylase, intestinal</fullName>
    </submittedName>
</protein>
<accession>A0A8X6MTC7</accession>
<evidence type="ECO:0000313" key="5">
    <source>
        <dbReference type="Proteomes" id="UP000887013"/>
    </source>
</evidence>
<feature type="domain" description="P-type" evidence="3">
    <location>
        <begin position="36"/>
        <end position="82"/>
    </location>
</feature>
<comment type="caution">
    <text evidence="1">Lacks conserved residue(s) required for the propagation of feature annotation.</text>
</comment>
<keyword evidence="2" id="KW-0472">Membrane</keyword>
<dbReference type="InterPro" id="IPR000519">
    <property type="entry name" value="P_trefoil_dom"/>
</dbReference>
<dbReference type="PROSITE" id="PS51448">
    <property type="entry name" value="P_TREFOIL_2"/>
    <property type="match status" value="1"/>
</dbReference>